<comment type="caution">
    <text evidence="3">The sequence shown here is derived from an EMBL/GenBank/DDBJ whole genome shotgun (WGS) entry which is preliminary data.</text>
</comment>
<dbReference type="Pfam" id="PF13279">
    <property type="entry name" value="4HBT_2"/>
    <property type="match status" value="1"/>
</dbReference>
<gene>
    <name evidence="3" type="ORF">chiPu_0007848</name>
</gene>
<dbReference type="PANTHER" id="PTHR12475:SF4">
    <property type="entry name" value="PROTEIN THEM6"/>
    <property type="match status" value="1"/>
</dbReference>
<name>A0A401SG69_CHIPU</name>
<evidence type="ECO:0000313" key="4">
    <source>
        <dbReference type="Proteomes" id="UP000287033"/>
    </source>
</evidence>
<accession>A0A401SG69</accession>
<protein>
    <recommendedName>
        <fullName evidence="2">Protein THEM6</fullName>
    </recommendedName>
</protein>
<dbReference type="PANTHER" id="PTHR12475">
    <property type="match status" value="1"/>
</dbReference>
<proteinExistence type="inferred from homology"/>
<reference evidence="3 4" key="1">
    <citation type="journal article" date="2018" name="Nat. Ecol. Evol.">
        <title>Shark genomes provide insights into elasmobranch evolution and the origin of vertebrates.</title>
        <authorList>
            <person name="Hara Y"/>
            <person name="Yamaguchi K"/>
            <person name="Onimaru K"/>
            <person name="Kadota M"/>
            <person name="Koyanagi M"/>
            <person name="Keeley SD"/>
            <person name="Tatsumi K"/>
            <person name="Tanaka K"/>
            <person name="Motone F"/>
            <person name="Kageyama Y"/>
            <person name="Nozu R"/>
            <person name="Adachi N"/>
            <person name="Nishimura O"/>
            <person name="Nakagawa R"/>
            <person name="Tanegashima C"/>
            <person name="Kiyatake I"/>
            <person name="Matsumoto R"/>
            <person name="Murakumo K"/>
            <person name="Nishida K"/>
            <person name="Terakita A"/>
            <person name="Kuratani S"/>
            <person name="Sato K"/>
            <person name="Hyodo S Kuraku.S."/>
        </authorList>
    </citation>
    <scope>NUCLEOTIDE SEQUENCE [LARGE SCALE GENOMIC DNA]</scope>
</reference>
<sequence>MWIVVALLSVLPFTLFDFWYFIRGTLVLLIASFESPVKDILKEQTVRGVVLFQDIDFLGHMNNSRYFRECDFARFSLYIRNGIFHVTRKLKANMVLGAATIRYRRSLNLFEQFKIRSRILCWDEKAFYVEQEFISCRDSFVCATMLCRQHVLYSTPEKLLQTLCKRKVECPDFPEELQLWIKYNLASSAKLKA</sequence>
<evidence type="ECO:0000313" key="3">
    <source>
        <dbReference type="EMBL" id="GCC29406.1"/>
    </source>
</evidence>
<dbReference type="Gene3D" id="3.10.129.10">
    <property type="entry name" value="Hotdog Thioesterase"/>
    <property type="match status" value="1"/>
</dbReference>
<dbReference type="InterPro" id="IPR051490">
    <property type="entry name" value="THEM6_lcsJ_thioesterase"/>
</dbReference>
<dbReference type="InterPro" id="IPR029069">
    <property type="entry name" value="HotDog_dom_sf"/>
</dbReference>
<comment type="similarity">
    <text evidence="1">Belongs to the THEM6 family.</text>
</comment>
<organism evidence="3 4">
    <name type="scientific">Chiloscyllium punctatum</name>
    <name type="common">Brownbanded bambooshark</name>
    <name type="synonym">Hemiscyllium punctatum</name>
    <dbReference type="NCBI Taxonomy" id="137246"/>
    <lineage>
        <taxon>Eukaryota</taxon>
        <taxon>Metazoa</taxon>
        <taxon>Chordata</taxon>
        <taxon>Craniata</taxon>
        <taxon>Vertebrata</taxon>
        <taxon>Chondrichthyes</taxon>
        <taxon>Elasmobranchii</taxon>
        <taxon>Galeomorphii</taxon>
        <taxon>Galeoidea</taxon>
        <taxon>Orectolobiformes</taxon>
        <taxon>Hemiscylliidae</taxon>
        <taxon>Chiloscyllium</taxon>
    </lineage>
</organism>
<dbReference type="Proteomes" id="UP000287033">
    <property type="component" value="Unassembled WGS sequence"/>
</dbReference>
<keyword evidence="4" id="KW-1185">Reference proteome</keyword>
<dbReference type="OrthoDB" id="265761at2759"/>
<dbReference type="CDD" id="cd00586">
    <property type="entry name" value="4HBT"/>
    <property type="match status" value="1"/>
</dbReference>
<dbReference type="AlphaFoldDB" id="A0A401SG69"/>
<dbReference type="OMA" id="MEHRFLR"/>
<evidence type="ECO:0000256" key="1">
    <source>
        <dbReference type="ARBA" id="ARBA00038228"/>
    </source>
</evidence>
<dbReference type="SUPFAM" id="SSF54637">
    <property type="entry name" value="Thioesterase/thiol ester dehydrase-isomerase"/>
    <property type="match status" value="1"/>
</dbReference>
<dbReference type="EMBL" id="BEZZ01000249">
    <property type="protein sequence ID" value="GCC29406.1"/>
    <property type="molecule type" value="Genomic_DNA"/>
</dbReference>
<evidence type="ECO:0000256" key="2">
    <source>
        <dbReference type="ARBA" id="ARBA00041112"/>
    </source>
</evidence>